<organism evidence="1 2">
    <name type="scientific">Smittium culicis</name>
    <dbReference type="NCBI Taxonomy" id="133412"/>
    <lineage>
        <taxon>Eukaryota</taxon>
        <taxon>Fungi</taxon>
        <taxon>Fungi incertae sedis</taxon>
        <taxon>Zoopagomycota</taxon>
        <taxon>Kickxellomycotina</taxon>
        <taxon>Harpellomycetes</taxon>
        <taxon>Harpellales</taxon>
        <taxon>Legeriomycetaceae</taxon>
        <taxon>Smittium</taxon>
    </lineage>
</organism>
<sequence>MKTGKSVVFSDFFLKEKIKIFSDSGRKANDISFNSVDHSRVVVGFDTNKSASSIQVFDVVQEMGVQEIVGGDKWVGDRLDLLITQKFKYFDVMILLLDI</sequence>
<evidence type="ECO:0000313" key="2">
    <source>
        <dbReference type="Proteomes" id="UP000187283"/>
    </source>
</evidence>
<evidence type="ECO:0000313" key="1">
    <source>
        <dbReference type="EMBL" id="OMJ19610.1"/>
    </source>
</evidence>
<proteinExistence type="predicted"/>
<dbReference type="Proteomes" id="UP000187283">
    <property type="component" value="Unassembled WGS sequence"/>
</dbReference>
<keyword evidence="2" id="KW-1185">Reference proteome</keyword>
<name>A0A1R1XY65_9FUNG</name>
<reference evidence="1 2" key="1">
    <citation type="submission" date="2017-01" db="EMBL/GenBank/DDBJ databases">
        <authorList>
            <person name="Mah S.A."/>
            <person name="Swanson W.J."/>
            <person name="Moy G.W."/>
            <person name="Vacquier V.D."/>
        </authorList>
    </citation>
    <scope>NUCLEOTIDE SEQUENCE [LARGE SCALE GENOMIC DNA]</scope>
    <source>
        <strain evidence="1 2">GSMNP</strain>
    </source>
</reference>
<comment type="caution">
    <text evidence="1">The sequence shown here is derived from an EMBL/GenBank/DDBJ whole genome shotgun (WGS) entry which is preliminary data.</text>
</comment>
<dbReference type="EMBL" id="LSSN01001446">
    <property type="protein sequence ID" value="OMJ19610.1"/>
    <property type="molecule type" value="Genomic_DNA"/>
</dbReference>
<dbReference type="AlphaFoldDB" id="A0A1R1XY65"/>
<accession>A0A1R1XY65</accession>
<protein>
    <submittedName>
        <fullName evidence="1">Uncharacterized protein</fullName>
    </submittedName>
</protein>
<gene>
    <name evidence="1" type="ORF">AYI70_g4621</name>
</gene>